<protein>
    <submittedName>
        <fullName evidence="1">Putative lipoprotein</fullName>
    </submittedName>
</protein>
<dbReference type="Gene3D" id="3.30.1490.410">
    <property type="entry name" value="Uncharacterised protein PF16224, DUF4883"/>
    <property type="match status" value="1"/>
</dbReference>
<dbReference type="Proteomes" id="UP000095594">
    <property type="component" value="Unassembled WGS sequence"/>
</dbReference>
<dbReference type="AlphaFoldDB" id="A0A174DSH8"/>
<dbReference type="InterPro" id="IPR032619">
    <property type="entry name" value="DUF4883"/>
</dbReference>
<proteinExistence type="predicted"/>
<accession>A0A174DSH8</accession>
<sequence length="162" mass="19460">MKYFKFIIITILILSLQGCMFDNPRYLNFKSKPNDYYYSSLIYKNLKINEPFTLKVFDTDFYKYYTVDEEDKDILLNFFESLNNDNYLTDLETTDKAKYELCIEFAHEKFIINVYDTSSITLYPWDGNFEEDKISMKGVSTYNNLYSFCSYIVNKSHQRDNN</sequence>
<dbReference type="Pfam" id="PF16224">
    <property type="entry name" value="DUF4883"/>
    <property type="match status" value="1"/>
</dbReference>
<dbReference type="EMBL" id="CYZX01000007">
    <property type="protein sequence ID" value="CUO26830.1"/>
    <property type="molecule type" value="Genomic_DNA"/>
</dbReference>
<dbReference type="RefSeq" id="WP_055264767.1">
    <property type="nucleotide sequence ID" value="NZ_CABIXQ010000007.1"/>
</dbReference>
<evidence type="ECO:0000313" key="1">
    <source>
        <dbReference type="EMBL" id="CUO26830.1"/>
    </source>
</evidence>
<reference evidence="1 2" key="1">
    <citation type="submission" date="2015-09" db="EMBL/GenBank/DDBJ databases">
        <authorList>
            <consortium name="Pathogen Informatics"/>
        </authorList>
    </citation>
    <scope>NUCLEOTIDE SEQUENCE [LARGE SCALE GENOMIC DNA]</scope>
    <source>
        <strain evidence="1 2">2789STDY5834856</strain>
    </source>
</reference>
<gene>
    <name evidence="1" type="ORF">ERS852471_01240</name>
</gene>
<organism evidence="1 2">
    <name type="scientific">Clostridium disporicum</name>
    <dbReference type="NCBI Taxonomy" id="84024"/>
    <lineage>
        <taxon>Bacteria</taxon>
        <taxon>Bacillati</taxon>
        <taxon>Bacillota</taxon>
        <taxon>Clostridia</taxon>
        <taxon>Eubacteriales</taxon>
        <taxon>Clostridiaceae</taxon>
        <taxon>Clostridium</taxon>
    </lineage>
</organism>
<dbReference type="CDD" id="cd15786">
    <property type="entry name" value="CPF_1278_like"/>
    <property type="match status" value="1"/>
</dbReference>
<dbReference type="PROSITE" id="PS51257">
    <property type="entry name" value="PROKAR_LIPOPROTEIN"/>
    <property type="match status" value="1"/>
</dbReference>
<name>A0A174DSH8_9CLOT</name>
<evidence type="ECO:0000313" key="2">
    <source>
        <dbReference type="Proteomes" id="UP000095594"/>
    </source>
</evidence>
<keyword evidence="1" id="KW-0449">Lipoprotein</keyword>